<sequence>MNNNTNESMNVLLDDVAGMLESPKFSDCIIKVGKSKINVHKCILASRSKVFDSILADKQYESSSSIIEINGLRPEIVKEMVNYLYTGKSPNMNEVACEMLEIGEKYGLELLKLMAQESLVHSLSIENACNYLVCSELYSGEILKDWCLRFIYLNAENIINSEEWKEIVSNYPLLVAKLFNIAVNID</sequence>
<dbReference type="WBParaSite" id="SPAL_0000902800.1">
    <property type="protein sequence ID" value="SPAL_0000902800.1"/>
    <property type="gene ID" value="SPAL_0000902800"/>
</dbReference>
<dbReference type="Proteomes" id="UP000046392">
    <property type="component" value="Unplaced"/>
</dbReference>
<name>A0A0N5BT35_STREA</name>
<dbReference type="Gene3D" id="1.25.40.420">
    <property type="match status" value="1"/>
</dbReference>
<dbReference type="Pfam" id="PF00651">
    <property type="entry name" value="BTB"/>
    <property type="match status" value="1"/>
</dbReference>
<accession>A0A0N5BT35</accession>
<dbReference type="AlphaFoldDB" id="A0A0N5BT35"/>
<protein>
    <submittedName>
        <fullName evidence="3">BTB domain-containing protein</fullName>
    </submittedName>
</protein>
<evidence type="ECO:0000313" key="3">
    <source>
        <dbReference type="WBParaSite" id="SPAL_0000902800.1"/>
    </source>
</evidence>
<dbReference type="SMART" id="SM00225">
    <property type="entry name" value="BTB"/>
    <property type="match status" value="1"/>
</dbReference>
<dbReference type="Gene3D" id="3.30.710.10">
    <property type="entry name" value="Potassium Channel Kv1.1, Chain A"/>
    <property type="match status" value="1"/>
</dbReference>
<dbReference type="InterPro" id="IPR011333">
    <property type="entry name" value="SKP1/BTB/POZ_sf"/>
</dbReference>
<keyword evidence="2" id="KW-1185">Reference proteome</keyword>
<dbReference type="PANTHER" id="PTHR24413">
    <property type="entry name" value="SPECKLE-TYPE POZ PROTEIN"/>
    <property type="match status" value="1"/>
</dbReference>
<dbReference type="STRING" id="174720.A0A0N5BT35"/>
<evidence type="ECO:0000259" key="1">
    <source>
        <dbReference type="PROSITE" id="PS50097"/>
    </source>
</evidence>
<dbReference type="PROSITE" id="PS50097">
    <property type="entry name" value="BTB"/>
    <property type="match status" value="1"/>
</dbReference>
<dbReference type="SUPFAM" id="SSF54695">
    <property type="entry name" value="POZ domain"/>
    <property type="match status" value="1"/>
</dbReference>
<feature type="domain" description="BTB" evidence="1">
    <location>
        <begin position="26"/>
        <end position="88"/>
    </location>
</feature>
<organism evidence="2 3">
    <name type="scientific">Strongyloides papillosus</name>
    <name type="common">Intestinal threadworm</name>
    <dbReference type="NCBI Taxonomy" id="174720"/>
    <lineage>
        <taxon>Eukaryota</taxon>
        <taxon>Metazoa</taxon>
        <taxon>Ecdysozoa</taxon>
        <taxon>Nematoda</taxon>
        <taxon>Chromadorea</taxon>
        <taxon>Rhabditida</taxon>
        <taxon>Tylenchina</taxon>
        <taxon>Panagrolaimomorpha</taxon>
        <taxon>Strongyloidoidea</taxon>
        <taxon>Strongyloididae</taxon>
        <taxon>Strongyloides</taxon>
    </lineage>
</organism>
<reference evidence="3" key="1">
    <citation type="submission" date="2017-02" db="UniProtKB">
        <authorList>
            <consortium name="WormBaseParasite"/>
        </authorList>
    </citation>
    <scope>IDENTIFICATION</scope>
</reference>
<evidence type="ECO:0000313" key="2">
    <source>
        <dbReference type="Proteomes" id="UP000046392"/>
    </source>
</evidence>
<dbReference type="InterPro" id="IPR000210">
    <property type="entry name" value="BTB/POZ_dom"/>
</dbReference>
<proteinExistence type="predicted"/>